<keyword evidence="6" id="KW-0560">Oxidoreductase</keyword>
<evidence type="ECO:0000256" key="8">
    <source>
        <dbReference type="SAM" id="MobiDB-lite"/>
    </source>
</evidence>
<dbReference type="GO" id="GO:0050660">
    <property type="term" value="F:flavin adenine dinucleotide binding"/>
    <property type="evidence" value="ECO:0007669"/>
    <property type="project" value="InterPro"/>
</dbReference>
<dbReference type="RefSeq" id="WP_205258680.1">
    <property type="nucleotide sequence ID" value="NZ_JAERWK010000001.1"/>
</dbReference>
<evidence type="ECO:0000313" key="9">
    <source>
        <dbReference type="EMBL" id="MBM9465723.1"/>
    </source>
</evidence>
<dbReference type="SUPFAM" id="SSF51905">
    <property type="entry name" value="FAD/NAD(P)-binding domain"/>
    <property type="match status" value="3"/>
</dbReference>
<dbReference type="Gene3D" id="3.50.50.60">
    <property type="entry name" value="FAD/NAD(P)-binding domain"/>
    <property type="match status" value="2"/>
</dbReference>
<dbReference type="GO" id="GO:0004499">
    <property type="term" value="F:N,N-dimethylaniline monooxygenase activity"/>
    <property type="evidence" value="ECO:0007669"/>
    <property type="project" value="InterPro"/>
</dbReference>
<gene>
    <name evidence="9" type="ORF">JL106_00335</name>
</gene>
<keyword evidence="10" id="KW-1185">Reference proteome</keyword>
<comment type="cofactor">
    <cofactor evidence="1">
        <name>FAD</name>
        <dbReference type="ChEBI" id="CHEBI:57692"/>
    </cofactor>
</comment>
<reference evidence="9" key="1">
    <citation type="submission" date="2021-01" db="EMBL/GenBank/DDBJ databases">
        <title>YIM 132084 draft genome.</title>
        <authorList>
            <person name="An D."/>
        </authorList>
    </citation>
    <scope>NUCLEOTIDE SEQUENCE</scope>
    <source>
        <strain evidence="9">YIM 132084</strain>
    </source>
</reference>
<proteinExistence type="inferred from homology"/>
<dbReference type="InterPro" id="IPR036188">
    <property type="entry name" value="FAD/NAD-bd_sf"/>
</dbReference>
<dbReference type="Pfam" id="PF00743">
    <property type="entry name" value="FMO-like"/>
    <property type="match status" value="1"/>
</dbReference>
<dbReference type="PANTHER" id="PTHR43098:SF3">
    <property type="entry name" value="L-ORNITHINE N(5)-MONOOXYGENASE-RELATED"/>
    <property type="match status" value="1"/>
</dbReference>
<dbReference type="Proteomes" id="UP000663792">
    <property type="component" value="Unassembled WGS sequence"/>
</dbReference>
<evidence type="ECO:0000256" key="3">
    <source>
        <dbReference type="ARBA" id="ARBA00022630"/>
    </source>
</evidence>
<dbReference type="EMBL" id="JAERWK010000001">
    <property type="protein sequence ID" value="MBM9465723.1"/>
    <property type="molecule type" value="Genomic_DNA"/>
</dbReference>
<evidence type="ECO:0000256" key="4">
    <source>
        <dbReference type="ARBA" id="ARBA00022827"/>
    </source>
</evidence>
<evidence type="ECO:0000256" key="1">
    <source>
        <dbReference type="ARBA" id="ARBA00001974"/>
    </source>
</evidence>
<name>A0A938YDG8_9ACTN</name>
<comment type="similarity">
    <text evidence="2">Belongs to the FAD-binding monooxygenase family.</text>
</comment>
<keyword evidence="3" id="KW-0285">Flavoprotein</keyword>
<organism evidence="9 10">
    <name type="scientific">Nakamurella leprariae</name>
    <dbReference type="NCBI Taxonomy" id="2803911"/>
    <lineage>
        <taxon>Bacteria</taxon>
        <taxon>Bacillati</taxon>
        <taxon>Actinomycetota</taxon>
        <taxon>Actinomycetes</taxon>
        <taxon>Nakamurellales</taxon>
        <taxon>Nakamurellaceae</taxon>
        <taxon>Nakamurella</taxon>
    </lineage>
</organism>
<evidence type="ECO:0000256" key="7">
    <source>
        <dbReference type="ARBA" id="ARBA00023033"/>
    </source>
</evidence>
<evidence type="ECO:0000256" key="5">
    <source>
        <dbReference type="ARBA" id="ARBA00022857"/>
    </source>
</evidence>
<dbReference type="PANTHER" id="PTHR43098">
    <property type="entry name" value="L-ORNITHINE N(5)-MONOOXYGENASE-RELATED"/>
    <property type="match status" value="1"/>
</dbReference>
<keyword evidence="7" id="KW-0503">Monooxygenase</keyword>
<evidence type="ECO:0000313" key="10">
    <source>
        <dbReference type="Proteomes" id="UP000663792"/>
    </source>
</evidence>
<keyword evidence="4" id="KW-0274">FAD</keyword>
<feature type="region of interest" description="Disordered" evidence="8">
    <location>
        <begin position="1"/>
        <end position="29"/>
    </location>
</feature>
<protein>
    <submittedName>
        <fullName evidence="9">NAD(P)/FAD-dependent oxidoreductase</fullName>
    </submittedName>
</protein>
<keyword evidence="5" id="KW-0521">NADP</keyword>
<dbReference type="InterPro" id="IPR020946">
    <property type="entry name" value="Flavin_mOase-like"/>
</dbReference>
<dbReference type="GO" id="GO:0050661">
    <property type="term" value="F:NADP binding"/>
    <property type="evidence" value="ECO:0007669"/>
    <property type="project" value="InterPro"/>
</dbReference>
<accession>A0A938YDG8</accession>
<evidence type="ECO:0000256" key="2">
    <source>
        <dbReference type="ARBA" id="ARBA00010139"/>
    </source>
</evidence>
<dbReference type="InterPro" id="IPR050775">
    <property type="entry name" value="FAD-binding_Monooxygenases"/>
</dbReference>
<sequence>MSAAETGPASPEVAARGLPDEVPDGGGADRSLPTAVDVVIVGAGFAGMYLLHRFRGMGMSALVFEAGTDVGGTWYWNRYPGARVDVESLSYSYSFDPDLEQEFEWRERYPTQPEILAYARHVADRFDLRRDIVFRTRITAAHWDADDARWTVRTEHENAVTAQYLVMASGCLSASKLPEIPGIDTFKGETHHTAHWPHDGVDFTDKRVGLIGTGSSGVQSIPVIAAQADELTVFQRTPAYSLPARNRALRTAEITDMKANYRAWRQAQKESGFGVPTPTATRSALEVSDAERSAIFEQAWESGSLVNLLTSFNDISTSQEANDTAKRWIHDKIMSIVKDPQTAQDLCPDYPVGTKRPCLDTDYYETYNQDHVHLVNLQREPLIEVTERGIRTAAREYEFDIIVYATGFDAMTGALTNVDIRGRDGVSLKETWQAGPRTYLGLGSAGFPNLFMITGPGSPSVLSNMVVSIEQHVDWVTDAIAHLRAQGLTTMEATPEAQDAWVDHVNEIASHTLYPRANSWYMGANVPGKARVFMPYAAGVGEYRKVCDRVAADGYDGFVLSA</sequence>
<evidence type="ECO:0000256" key="6">
    <source>
        <dbReference type="ARBA" id="ARBA00023002"/>
    </source>
</evidence>
<dbReference type="AlphaFoldDB" id="A0A938YDG8"/>
<comment type="caution">
    <text evidence="9">The sequence shown here is derived from an EMBL/GenBank/DDBJ whole genome shotgun (WGS) entry which is preliminary data.</text>
</comment>